<evidence type="ECO:0000256" key="2">
    <source>
        <dbReference type="ARBA" id="ARBA00011955"/>
    </source>
</evidence>
<dbReference type="EC" id="2.7.1.180" evidence="2"/>
<dbReference type="PANTHER" id="PTHR30040:SF2">
    <property type="entry name" value="FAD:PROTEIN FMN TRANSFERASE"/>
    <property type="match status" value="1"/>
</dbReference>
<dbReference type="Proteomes" id="UP000622362">
    <property type="component" value="Unassembled WGS sequence"/>
</dbReference>
<evidence type="ECO:0000313" key="11">
    <source>
        <dbReference type="EMBL" id="MBF9304919.1"/>
    </source>
</evidence>
<protein>
    <recommendedName>
        <fullName evidence="3">FAD:protein FMN transferase</fullName>
        <ecNumber evidence="2">2.7.1.180</ecNumber>
    </recommendedName>
    <alternativeName>
        <fullName evidence="9">Flavin transferase</fullName>
    </alternativeName>
</protein>
<dbReference type="InterPro" id="IPR003374">
    <property type="entry name" value="ApbE-like_sf"/>
</dbReference>
<evidence type="ECO:0000256" key="6">
    <source>
        <dbReference type="ARBA" id="ARBA00022723"/>
    </source>
</evidence>
<accession>A0A8I0W8R0</accession>
<dbReference type="GO" id="GO:0016740">
    <property type="term" value="F:transferase activity"/>
    <property type="evidence" value="ECO:0007669"/>
    <property type="project" value="UniProtKB-KW"/>
</dbReference>
<proteinExistence type="predicted"/>
<keyword evidence="5 11" id="KW-0808">Transferase</keyword>
<evidence type="ECO:0000256" key="1">
    <source>
        <dbReference type="ARBA" id="ARBA00001946"/>
    </source>
</evidence>
<comment type="caution">
    <text evidence="11">The sequence shown here is derived from an EMBL/GenBank/DDBJ whole genome shotgun (WGS) entry which is preliminary data.</text>
</comment>
<comment type="catalytic activity">
    <reaction evidence="10">
        <text>L-threonyl-[protein] + FAD = FMN-L-threonyl-[protein] + AMP + H(+)</text>
        <dbReference type="Rhea" id="RHEA:36847"/>
        <dbReference type="Rhea" id="RHEA-COMP:11060"/>
        <dbReference type="Rhea" id="RHEA-COMP:11061"/>
        <dbReference type="ChEBI" id="CHEBI:15378"/>
        <dbReference type="ChEBI" id="CHEBI:30013"/>
        <dbReference type="ChEBI" id="CHEBI:57692"/>
        <dbReference type="ChEBI" id="CHEBI:74257"/>
        <dbReference type="ChEBI" id="CHEBI:456215"/>
        <dbReference type="EC" id="2.7.1.180"/>
    </reaction>
</comment>
<dbReference type="EMBL" id="JADPYN010000063">
    <property type="protein sequence ID" value="MBF9304919.1"/>
    <property type="molecule type" value="Genomic_DNA"/>
</dbReference>
<keyword evidence="7" id="KW-0274">FAD</keyword>
<dbReference type="GO" id="GO:0046872">
    <property type="term" value="F:metal ion binding"/>
    <property type="evidence" value="ECO:0007669"/>
    <property type="project" value="UniProtKB-KW"/>
</dbReference>
<keyword evidence="8" id="KW-0460">Magnesium</keyword>
<sequence length="229" mass="25731">ITLSSNFKMNILIGPLVKLWKIGFKDALKPKEEDIQRALMCMNPENLVLNSKTHEVFLTQPGMEIDLGAIVKGYFADQLQQYFLSHGVASAIIDLGGNVLTIGRQPETLEKWHVGVRNPFYKDALSLVTLNVEHQSVVTSGIYERYFIQEHQLFHHILDSNTGYPVDNDIVSVTIISDHGIDGEVWSTICSFGQSQQNIELLNLIDGVEGIIVTRDGNVLMTSKMQRYL</sequence>
<comment type="cofactor">
    <cofactor evidence="1">
        <name>Mg(2+)</name>
        <dbReference type="ChEBI" id="CHEBI:18420"/>
    </cofactor>
</comment>
<evidence type="ECO:0000256" key="5">
    <source>
        <dbReference type="ARBA" id="ARBA00022679"/>
    </source>
</evidence>
<dbReference type="Gene3D" id="3.10.520.10">
    <property type="entry name" value="ApbE-like domains"/>
    <property type="match status" value="1"/>
</dbReference>
<dbReference type="SUPFAM" id="SSF143631">
    <property type="entry name" value="ApbE-like"/>
    <property type="match status" value="1"/>
</dbReference>
<keyword evidence="4" id="KW-0285">Flavoprotein</keyword>
<dbReference type="RefSeq" id="WP_196310143.1">
    <property type="nucleotide sequence ID" value="NZ_JADPYN010000063.1"/>
</dbReference>
<dbReference type="PANTHER" id="PTHR30040">
    <property type="entry name" value="THIAMINE BIOSYNTHESIS LIPOPROTEIN APBE"/>
    <property type="match status" value="1"/>
</dbReference>
<dbReference type="AlphaFoldDB" id="A0A8I0W8R0"/>
<gene>
    <name evidence="11" type="ORF">I3V53_12810</name>
</gene>
<name>A0A8I0W8R0_STAEP</name>
<evidence type="ECO:0000256" key="3">
    <source>
        <dbReference type="ARBA" id="ARBA00016337"/>
    </source>
</evidence>
<organism evidence="11 12">
    <name type="scientific">Staphylococcus epidermidis</name>
    <dbReference type="NCBI Taxonomy" id="1282"/>
    <lineage>
        <taxon>Bacteria</taxon>
        <taxon>Bacillati</taxon>
        <taxon>Bacillota</taxon>
        <taxon>Bacilli</taxon>
        <taxon>Bacillales</taxon>
        <taxon>Staphylococcaceae</taxon>
        <taxon>Staphylococcus</taxon>
    </lineage>
</organism>
<feature type="non-terminal residue" evidence="11">
    <location>
        <position position="1"/>
    </location>
</feature>
<evidence type="ECO:0000256" key="7">
    <source>
        <dbReference type="ARBA" id="ARBA00022827"/>
    </source>
</evidence>
<dbReference type="InterPro" id="IPR024932">
    <property type="entry name" value="ApbE"/>
</dbReference>
<evidence type="ECO:0000256" key="10">
    <source>
        <dbReference type="ARBA" id="ARBA00048540"/>
    </source>
</evidence>
<evidence type="ECO:0000256" key="8">
    <source>
        <dbReference type="ARBA" id="ARBA00022842"/>
    </source>
</evidence>
<keyword evidence="6" id="KW-0479">Metal-binding</keyword>
<evidence type="ECO:0000256" key="4">
    <source>
        <dbReference type="ARBA" id="ARBA00022630"/>
    </source>
</evidence>
<evidence type="ECO:0000313" key="12">
    <source>
        <dbReference type="Proteomes" id="UP000622362"/>
    </source>
</evidence>
<evidence type="ECO:0000256" key="9">
    <source>
        <dbReference type="ARBA" id="ARBA00031306"/>
    </source>
</evidence>
<reference evidence="11" key="1">
    <citation type="submission" date="2020-11" db="EMBL/GenBank/DDBJ databases">
        <title>Molecular epidemiology and genomic profiles of multidrug-resistant bacteria collected from clinical sources in South Africa.</title>
        <authorList>
            <person name="Asante J."/>
            <person name="Amoako D.G."/>
        </authorList>
    </citation>
    <scope>NUCLEOTIDE SEQUENCE</scope>
    <source>
        <strain evidence="11">C68</strain>
    </source>
</reference>
<dbReference type="Pfam" id="PF02424">
    <property type="entry name" value="ApbE"/>
    <property type="match status" value="1"/>
</dbReference>